<dbReference type="InterPro" id="IPR013783">
    <property type="entry name" value="Ig-like_fold"/>
</dbReference>
<dbReference type="InterPro" id="IPR003598">
    <property type="entry name" value="Ig_sub2"/>
</dbReference>
<dbReference type="AlphaFoldDB" id="H3ABS8"/>
<dbReference type="STRING" id="7897.ENSLACP00000007099"/>
<name>H3ABS8_LATCH</name>
<dbReference type="InParanoid" id="H3ABS8"/>
<dbReference type="GeneTree" id="ENSGT00940000153770"/>
<dbReference type="Ensembl" id="ENSLACT00000007158.1">
    <property type="protein sequence ID" value="ENSLACP00000007099.1"/>
    <property type="gene ID" value="ENSLACG00000006298.1"/>
</dbReference>
<evidence type="ECO:0000313" key="3">
    <source>
        <dbReference type="Proteomes" id="UP000008672"/>
    </source>
</evidence>
<dbReference type="eggNOG" id="ENOG502SQSD">
    <property type="taxonomic scope" value="Eukaryota"/>
</dbReference>
<dbReference type="InterPro" id="IPR003599">
    <property type="entry name" value="Ig_sub"/>
</dbReference>
<reference evidence="2" key="2">
    <citation type="submission" date="2025-08" db="UniProtKB">
        <authorList>
            <consortium name="Ensembl"/>
        </authorList>
    </citation>
    <scope>IDENTIFICATION</scope>
</reference>
<dbReference type="SMART" id="SM00409">
    <property type="entry name" value="IG"/>
    <property type="match status" value="1"/>
</dbReference>
<evidence type="ECO:0000259" key="1">
    <source>
        <dbReference type="PROSITE" id="PS50835"/>
    </source>
</evidence>
<dbReference type="PANTHER" id="PTHR23267">
    <property type="entry name" value="IMMUNOGLOBULIN LIGHT CHAIN"/>
    <property type="match status" value="1"/>
</dbReference>
<feature type="domain" description="Ig-like" evidence="1">
    <location>
        <begin position="13"/>
        <end position="125"/>
    </location>
</feature>
<dbReference type="EMBL" id="AFYH01182560">
    <property type="status" value="NOT_ANNOTATED_CDS"/>
    <property type="molecule type" value="Genomic_DNA"/>
</dbReference>
<protein>
    <recommendedName>
        <fullName evidence="1">Ig-like domain-containing protein</fullName>
    </recommendedName>
</protein>
<organism evidence="2 3">
    <name type="scientific">Latimeria chalumnae</name>
    <name type="common">Coelacanth</name>
    <dbReference type="NCBI Taxonomy" id="7897"/>
    <lineage>
        <taxon>Eukaryota</taxon>
        <taxon>Metazoa</taxon>
        <taxon>Chordata</taxon>
        <taxon>Craniata</taxon>
        <taxon>Vertebrata</taxon>
        <taxon>Euteleostomi</taxon>
        <taxon>Coelacanthiformes</taxon>
        <taxon>Coelacanthidae</taxon>
        <taxon>Latimeria</taxon>
    </lineage>
</organism>
<dbReference type="Proteomes" id="UP000008672">
    <property type="component" value="Unassembled WGS sequence"/>
</dbReference>
<accession>H3ABS8</accession>
<reference evidence="3" key="1">
    <citation type="submission" date="2011-08" db="EMBL/GenBank/DDBJ databases">
        <title>The draft genome of Latimeria chalumnae.</title>
        <authorList>
            <person name="Di Palma F."/>
            <person name="Alfoldi J."/>
            <person name="Johnson J."/>
            <person name="Berlin A."/>
            <person name="Gnerre S."/>
            <person name="Jaffe D."/>
            <person name="MacCallum I."/>
            <person name="Young S."/>
            <person name="Walker B.J."/>
            <person name="Lander E."/>
            <person name="Lindblad-Toh K."/>
        </authorList>
    </citation>
    <scope>NUCLEOTIDE SEQUENCE [LARGE SCALE GENOMIC DNA]</scope>
    <source>
        <strain evidence="3">Wild caught</strain>
    </source>
</reference>
<dbReference type="InterPro" id="IPR007110">
    <property type="entry name" value="Ig-like_dom"/>
</dbReference>
<dbReference type="InterPro" id="IPR036179">
    <property type="entry name" value="Ig-like_dom_sf"/>
</dbReference>
<dbReference type="Gene3D" id="2.60.40.10">
    <property type="entry name" value="Immunoglobulins"/>
    <property type="match status" value="1"/>
</dbReference>
<dbReference type="SMART" id="SM00408">
    <property type="entry name" value="IGc2"/>
    <property type="match status" value="1"/>
</dbReference>
<dbReference type="HOGENOM" id="CLU_077975_4_1_1"/>
<sequence>IMHSFFPPCIPYPTVCMLIFFAQKSVGDIIMDQSPASVSVLPGESVTIKCKASAAIDDDIAWYQQKSGQEPKLLIYAVNTRHTGVSSRFSGSGYDYDFTFTINNVQAEDTGVYYCQQDDSYPLTV</sequence>
<dbReference type="FunCoup" id="H3ABS8">
    <property type="interactions" value="265"/>
</dbReference>
<evidence type="ECO:0000313" key="2">
    <source>
        <dbReference type="Ensembl" id="ENSLACP00000007099.1"/>
    </source>
</evidence>
<dbReference type="OMA" id="ITIFHWT"/>
<dbReference type="InterPro" id="IPR013106">
    <property type="entry name" value="Ig_V-set"/>
</dbReference>
<dbReference type="SMART" id="SM00406">
    <property type="entry name" value="IGv"/>
    <property type="match status" value="1"/>
</dbReference>
<dbReference type="FunFam" id="2.60.40.10:FF:001230">
    <property type="entry name" value="Immunoglobulin kappa variable 8-16"/>
    <property type="match status" value="1"/>
</dbReference>
<dbReference type="InterPro" id="IPR050150">
    <property type="entry name" value="IgV_Light_Chain"/>
</dbReference>
<dbReference type="SUPFAM" id="SSF48726">
    <property type="entry name" value="Immunoglobulin"/>
    <property type="match status" value="1"/>
</dbReference>
<reference evidence="2" key="3">
    <citation type="submission" date="2025-09" db="UniProtKB">
        <authorList>
            <consortium name="Ensembl"/>
        </authorList>
    </citation>
    <scope>IDENTIFICATION</scope>
</reference>
<proteinExistence type="predicted"/>
<keyword evidence="3" id="KW-1185">Reference proteome</keyword>
<dbReference type="Pfam" id="PF07686">
    <property type="entry name" value="V-set"/>
    <property type="match status" value="1"/>
</dbReference>
<dbReference type="PROSITE" id="PS50835">
    <property type="entry name" value="IG_LIKE"/>
    <property type="match status" value="1"/>
</dbReference>